<dbReference type="NCBIfam" id="TIGR01409">
    <property type="entry name" value="TAT_signal_seq"/>
    <property type="match status" value="1"/>
</dbReference>
<evidence type="ECO:0000313" key="12">
    <source>
        <dbReference type="EMBL" id="SKA74373.1"/>
    </source>
</evidence>
<keyword evidence="9" id="KW-0411">Iron-sulfur</keyword>
<evidence type="ECO:0000256" key="5">
    <source>
        <dbReference type="ARBA" id="ARBA00022485"/>
    </source>
</evidence>
<dbReference type="GO" id="GO:0009061">
    <property type="term" value="P:anaerobic respiration"/>
    <property type="evidence" value="ECO:0007669"/>
    <property type="project" value="TreeGrafter"/>
</dbReference>
<dbReference type="PANTHER" id="PTHR43598:SF1">
    <property type="entry name" value="FORMATE DEHYDROGENASE-O MAJOR SUBUNIT"/>
    <property type="match status" value="1"/>
</dbReference>
<evidence type="ECO:0000256" key="9">
    <source>
        <dbReference type="ARBA" id="ARBA00023014"/>
    </source>
</evidence>
<evidence type="ECO:0000256" key="8">
    <source>
        <dbReference type="ARBA" id="ARBA00023004"/>
    </source>
</evidence>
<evidence type="ECO:0000256" key="2">
    <source>
        <dbReference type="ARBA" id="ARBA00004418"/>
    </source>
</evidence>
<comment type="cofactor">
    <cofactor evidence="1">
        <name>[4Fe-4S] cluster</name>
        <dbReference type="ChEBI" id="CHEBI:49883"/>
    </cofactor>
</comment>
<dbReference type="PROSITE" id="PS51669">
    <property type="entry name" value="4FE4S_MOW_BIS_MGD"/>
    <property type="match status" value="1"/>
</dbReference>
<dbReference type="GO" id="GO:0030151">
    <property type="term" value="F:molybdenum ion binding"/>
    <property type="evidence" value="ECO:0007669"/>
    <property type="project" value="TreeGrafter"/>
</dbReference>
<dbReference type="Gene3D" id="2.20.25.90">
    <property type="entry name" value="ADC-like domains"/>
    <property type="match status" value="1"/>
</dbReference>
<organism evidence="12 13">
    <name type="scientific">Paucidesulfovibrio gracilis DSM 16080</name>
    <dbReference type="NCBI Taxonomy" id="1121449"/>
    <lineage>
        <taxon>Bacteria</taxon>
        <taxon>Pseudomonadati</taxon>
        <taxon>Thermodesulfobacteriota</taxon>
        <taxon>Desulfovibrionia</taxon>
        <taxon>Desulfovibrionales</taxon>
        <taxon>Desulfovibrionaceae</taxon>
        <taxon>Paucidesulfovibrio</taxon>
    </lineage>
</organism>
<keyword evidence="10" id="KW-0732">Signal</keyword>
<comment type="subunit">
    <text evidence="4">Heterodimer of a large and a small subunit.</text>
</comment>
<dbReference type="PROSITE" id="PS51318">
    <property type="entry name" value="TAT"/>
    <property type="match status" value="1"/>
</dbReference>
<dbReference type="AlphaFoldDB" id="A0A1T4WAS8"/>
<evidence type="ECO:0000256" key="10">
    <source>
        <dbReference type="SAM" id="SignalP"/>
    </source>
</evidence>
<feature type="domain" description="4Fe-4S Mo/W bis-MGD-type" evidence="11">
    <location>
        <begin position="44"/>
        <end position="102"/>
    </location>
</feature>
<dbReference type="GO" id="GO:0009055">
    <property type="term" value="F:electron transfer activity"/>
    <property type="evidence" value="ECO:0007669"/>
    <property type="project" value="TreeGrafter"/>
</dbReference>
<evidence type="ECO:0000259" key="11">
    <source>
        <dbReference type="PROSITE" id="PS51669"/>
    </source>
</evidence>
<dbReference type="SMART" id="SM00926">
    <property type="entry name" value="Molybdop_Fe4S4"/>
    <property type="match status" value="1"/>
</dbReference>
<evidence type="ECO:0000256" key="4">
    <source>
        <dbReference type="ARBA" id="ARBA00011771"/>
    </source>
</evidence>
<evidence type="ECO:0000256" key="6">
    <source>
        <dbReference type="ARBA" id="ARBA00022723"/>
    </source>
</evidence>
<evidence type="ECO:0000256" key="3">
    <source>
        <dbReference type="ARBA" id="ARBA00010312"/>
    </source>
</evidence>
<accession>A0A1T4WAS8</accession>
<dbReference type="GO" id="GO:0042597">
    <property type="term" value="C:periplasmic space"/>
    <property type="evidence" value="ECO:0007669"/>
    <property type="project" value="UniProtKB-SubCell"/>
</dbReference>
<dbReference type="EMBL" id="FUYC01000002">
    <property type="protein sequence ID" value="SKA74373.1"/>
    <property type="molecule type" value="Genomic_DNA"/>
</dbReference>
<reference evidence="12 13" key="1">
    <citation type="submission" date="2017-02" db="EMBL/GenBank/DDBJ databases">
        <authorList>
            <person name="Peterson S.W."/>
        </authorList>
    </citation>
    <scope>NUCLEOTIDE SEQUENCE [LARGE SCALE GENOMIC DNA]</scope>
    <source>
        <strain evidence="12 13">DSM 16080</strain>
    </source>
</reference>
<comment type="similarity">
    <text evidence="3">Belongs to the prokaryotic molybdopterin-containing oxidoreductase family.</text>
</comment>
<comment type="subcellular location">
    <subcellularLocation>
        <location evidence="2">Periplasm</location>
    </subcellularLocation>
</comment>
<keyword evidence="7" id="KW-0560">Oxidoreductase</keyword>
<feature type="signal peptide" evidence="10">
    <location>
        <begin position="1"/>
        <end position="32"/>
    </location>
</feature>
<dbReference type="InterPro" id="IPR006963">
    <property type="entry name" value="Mopterin_OxRdtase_4Fe-4S_dom"/>
</dbReference>
<evidence type="ECO:0000313" key="13">
    <source>
        <dbReference type="Proteomes" id="UP000190027"/>
    </source>
</evidence>
<name>A0A1T4WAS8_9BACT</name>
<dbReference type="InterPro" id="IPR027467">
    <property type="entry name" value="MopterinOxRdtase_cofactor_BS"/>
</dbReference>
<dbReference type="Pfam" id="PF04879">
    <property type="entry name" value="Molybdop_Fe4S4"/>
    <property type="match status" value="1"/>
</dbReference>
<dbReference type="Pfam" id="PF10518">
    <property type="entry name" value="TAT_signal"/>
    <property type="match status" value="1"/>
</dbReference>
<dbReference type="GO" id="GO:0016491">
    <property type="term" value="F:oxidoreductase activity"/>
    <property type="evidence" value="ECO:0007669"/>
    <property type="project" value="UniProtKB-KW"/>
</dbReference>
<dbReference type="Gene3D" id="3.40.50.740">
    <property type="match status" value="1"/>
</dbReference>
<dbReference type="PANTHER" id="PTHR43598">
    <property type="entry name" value="TUNGSTEN-CONTAINING FORMYLMETHANOFURAN DEHYDROGENASE 2 SUBUNIT B"/>
    <property type="match status" value="1"/>
</dbReference>
<evidence type="ECO:0000256" key="7">
    <source>
        <dbReference type="ARBA" id="ARBA00023002"/>
    </source>
</evidence>
<dbReference type="STRING" id="1121449.SAMN02745704_00650"/>
<keyword evidence="6" id="KW-0479">Metal-binding</keyword>
<dbReference type="InterPro" id="IPR006311">
    <property type="entry name" value="TAT_signal"/>
</dbReference>
<sequence length="191" mass="21055">MNMNRRHFLKLSATAAAVTAFGGLGIQNTAQAMDRAAMLKPKWSKQTTTVCCYCAVGCGLIVNTSLENNKAVNIEGDPDHPVNEGALCAKGASIWQLAENDRRPASPLYRAPGSDKFKEVSWEWALEQIAERVKTTRDKSFHQMNPKGQVINRTDAIASLGSAALDNEECWAYQTMLRSLGLVYIEHQARI</sequence>
<keyword evidence="5" id="KW-0004">4Fe-4S</keyword>
<feature type="chain" id="PRO_5012413974" evidence="10">
    <location>
        <begin position="33"/>
        <end position="191"/>
    </location>
</feature>
<keyword evidence="8" id="KW-0408">Iron</keyword>
<dbReference type="SUPFAM" id="SSF53706">
    <property type="entry name" value="Formate dehydrogenase/DMSO reductase, domains 1-3"/>
    <property type="match status" value="1"/>
</dbReference>
<dbReference type="GO" id="GO:0051539">
    <property type="term" value="F:4 iron, 4 sulfur cluster binding"/>
    <property type="evidence" value="ECO:0007669"/>
    <property type="project" value="UniProtKB-KW"/>
</dbReference>
<dbReference type="Proteomes" id="UP000190027">
    <property type="component" value="Unassembled WGS sequence"/>
</dbReference>
<dbReference type="PROSITE" id="PS00551">
    <property type="entry name" value="MOLYBDOPTERIN_PROK_1"/>
    <property type="match status" value="1"/>
</dbReference>
<proteinExistence type="inferred from homology"/>
<gene>
    <name evidence="12" type="ORF">SAMN02745704_00650</name>
</gene>
<evidence type="ECO:0000256" key="1">
    <source>
        <dbReference type="ARBA" id="ARBA00001966"/>
    </source>
</evidence>
<dbReference type="InterPro" id="IPR019546">
    <property type="entry name" value="TAT_signal_bac_arc"/>
</dbReference>
<protein>
    <submittedName>
        <fullName evidence="12">Formate dehydrogenase major subunit</fullName>
    </submittedName>
</protein>
<keyword evidence="13" id="KW-1185">Reference proteome</keyword>